<keyword evidence="3" id="KW-1185">Reference proteome</keyword>
<evidence type="ECO:0000259" key="1">
    <source>
        <dbReference type="Pfam" id="PF00646"/>
    </source>
</evidence>
<organism evidence="4">
    <name type="scientific">Anisakis simplex</name>
    <name type="common">Herring worm</name>
    <dbReference type="NCBI Taxonomy" id="6269"/>
    <lineage>
        <taxon>Eukaryota</taxon>
        <taxon>Metazoa</taxon>
        <taxon>Ecdysozoa</taxon>
        <taxon>Nematoda</taxon>
        <taxon>Chromadorea</taxon>
        <taxon>Rhabditida</taxon>
        <taxon>Spirurina</taxon>
        <taxon>Ascaridomorpha</taxon>
        <taxon>Ascaridoidea</taxon>
        <taxon>Anisakidae</taxon>
        <taxon>Anisakis</taxon>
        <taxon>Anisakis simplex complex</taxon>
    </lineage>
</organism>
<evidence type="ECO:0000313" key="4">
    <source>
        <dbReference type="WBParaSite" id="ASIM_0001382701-mRNA-1"/>
    </source>
</evidence>
<dbReference type="WBParaSite" id="ASIM_0001382701-mRNA-1">
    <property type="protein sequence ID" value="ASIM_0001382701-mRNA-1"/>
    <property type="gene ID" value="ASIM_0001382701"/>
</dbReference>
<feature type="domain" description="F-box" evidence="1">
    <location>
        <begin position="123"/>
        <end position="153"/>
    </location>
</feature>
<protein>
    <submittedName>
        <fullName evidence="4">F-box domain-containing protein</fullName>
    </submittedName>
</protein>
<dbReference type="OrthoDB" id="1107553at2759"/>
<dbReference type="Pfam" id="PF00646">
    <property type="entry name" value="F-box"/>
    <property type="match status" value="1"/>
</dbReference>
<dbReference type="EMBL" id="UYRR01031348">
    <property type="protein sequence ID" value="VDK49296.1"/>
    <property type="molecule type" value="Genomic_DNA"/>
</dbReference>
<dbReference type="InterPro" id="IPR036047">
    <property type="entry name" value="F-box-like_dom_sf"/>
</dbReference>
<reference evidence="2 3" key="2">
    <citation type="submission" date="2018-11" db="EMBL/GenBank/DDBJ databases">
        <authorList>
            <consortium name="Pathogen Informatics"/>
        </authorList>
    </citation>
    <scope>NUCLEOTIDE SEQUENCE [LARGE SCALE GENOMIC DNA]</scope>
</reference>
<accession>A0A0M3JZA9</accession>
<name>A0A0M3JZA9_ANISI</name>
<dbReference type="AlphaFoldDB" id="A0A0M3JZA9"/>
<dbReference type="InterPro" id="IPR001810">
    <property type="entry name" value="F-box_dom"/>
</dbReference>
<proteinExistence type="predicted"/>
<evidence type="ECO:0000313" key="3">
    <source>
        <dbReference type="Proteomes" id="UP000267096"/>
    </source>
</evidence>
<reference evidence="4" key="1">
    <citation type="submission" date="2017-02" db="UniProtKB">
        <authorList>
            <consortium name="WormBaseParasite"/>
        </authorList>
    </citation>
    <scope>IDENTIFICATION</scope>
</reference>
<dbReference type="CDD" id="cd09917">
    <property type="entry name" value="F-box_SF"/>
    <property type="match status" value="1"/>
</dbReference>
<evidence type="ECO:0000313" key="2">
    <source>
        <dbReference type="EMBL" id="VDK49296.1"/>
    </source>
</evidence>
<gene>
    <name evidence="2" type="ORF">ASIM_LOCUS13255</name>
</gene>
<dbReference type="SUPFAM" id="SSF81383">
    <property type="entry name" value="F-box domain"/>
    <property type="match status" value="1"/>
</dbReference>
<dbReference type="Proteomes" id="UP000267096">
    <property type="component" value="Unassembled WGS sequence"/>
</dbReference>
<sequence length="396" mass="44961">MISVTAAANGAYRPYRPMGLHWKGVGSGRVSMETEISSYSKAQKDTKKSCSISKQKHLLSILWNLWRRLFGHLLTLFLTAIDYCFRRFKVDNGTRSCSSRIYAPLYVMHAKELPKKSLIETFDDEILLKIFTWLDACSVVNLERCSSKLKRFVAANVQKLPKYHVDQVKLHFDEGELMIYPTDEKLAPSRFVMPTIQMLALKLKHFSTSSLFIRGLIPIEAIPVLQKLLTLSLQPTQIYFLWCEFSVASRQLLKEYIAANVNYLCDVGFEECQPISIFDDDLIESVVPNLTALRIWNDGRSGRYHISDKTLLCIAGADKLVLETLDVATSQVTISGIGAVVERWSQNPQQDVGIVVHGCKRFSRNDLFEYCRSKGLNMSNQGLLTINHFTLSVFIG</sequence>